<dbReference type="EnsemblMetazoa" id="XM_011408204.1">
    <property type="protein sequence ID" value="XP_011406506.1"/>
    <property type="gene ID" value="LOC100637806"/>
</dbReference>
<accession>A0AAN0IPM3</accession>
<dbReference type="SUPFAM" id="SSF53098">
    <property type="entry name" value="Ribonuclease H-like"/>
    <property type="match status" value="1"/>
</dbReference>
<dbReference type="PANTHER" id="PTHR45749">
    <property type="match status" value="1"/>
</dbReference>
<evidence type="ECO:0000313" key="3">
    <source>
        <dbReference type="Proteomes" id="UP000007879"/>
    </source>
</evidence>
<dbReference type="Pfam" id="PF14291">
    <property type="entry name" value="DUF4371"/>
    <property type="match status" value="1"/>
</dbReference>
<dbReference type="InterPro" id="IPR025398">
    <property type="entry name" value="DUF4371"/>
</dbReference>
<evidence type="ECO:0000313" key="2">
    <source>
        <dbReference type="EnsemblMetazoa" id="XP_011406506.1"/>
    </source>
</evidence>
<sequence>MVSHILMEPSLHLDSQIGSMPLELLELLQNMISLEAGASIANQLSSSRQEQVKKNRYYIQSISEVLLLCARNDIALRGHNESVSIKPGNFRSILQLLARHDPSLLQSLQKHPCNATYLSPEIQNELLQVMGNIIRHQIQQEVNRVGFFTLLCDETRDISKKEQMTIVLRYVSEATVYERFLCFVYAKELNAESLTKYICDTLKIMSIPITNCISQGYDGASVMSGSCTGVQTRIKELAPKAIYIYCSAHRLNLILVDSVKGIGFALEFFALVELIYVFLSASKTHSIFLDVQKEVSPHKQPMELK</sequence>
<feature type="domain" description="DUF4371" evidence="1">
    <location>
        <begin position="37"/>
        <end position="228"/>
    </location>
</feature>
<dbReference type="RefSeq" id="XP_011406506.1">
    <property type="nucleotide sequence ID" value="XM_011408204.1"/>
</dbReference>
<proteinExistence type="predicted"/>
<dbReference type="KEGG" id="aqu:100637806"/>
<organism evidence="2 3">
    <name type="scientific">Amphimedon queenslandica</name>
    <name type="common">Sponge</name>
    <dbReference type="NCBI Taxonomy" id="400682"/>
    <lineage>
        <taxon>Eukaryota</taxon>
        <taxon>Metazoa</taxon>
        <taxon>Porifera</taxon>
        <taxon>Demospongiae</taxon>
        <taxon>Heteroscleromorpha</taxon>
        <taxon>Haplosclerida</taxon>
        <taxon>Niphatidae</taxon>
        <taxon>Amphimedon</taxon>
    </lineage>
</organism>
<dbReference type="Proteomes" id="UP000007879">
    <property type="component" value="Unassembled WGS sequence"/>
</dbReference>
<evidence type="ECO:0000259" key="1">
    <source>
        <dbReference type="Pfam" id="PF14291"/>
    </source>
</evidence>
<dbReference type="PANTHER" id="PTHR45749:SF37">
    <property type="entry name" value="OS05G0311600 PROTEIN"/>
    <property type="match status" value="1"/>
</dbReference>
<protein>
    <recommendedName>
        <fullName evidence="1">DUF4371 domain-containing protein</fullName>
    </recommendedName>
</protein>
<name>A0AAN0IPM3_AMPQE</name>
<reference evidence="2" key="2">
    <citation type="submission" date="2024-06" db="UniProtKB">
        <authorList>
            <consortium name="EnsemblMetazoa"/>
        </authorList>
    </citation>
    <scope>IDENTIFICATION</scope>
</reference>
<dbReference type="GeneID" id="100637806"/>
<keyword evidence="3" id="KW-1185">Reference proteome</keyword>
<dbReference type="InterPro" id="IPR012337">
    <property type="entry name" value="RNaseH-like_sf"/>
</dbReference>
<reference evidence="3" key="1">
    <citation type="journal article" date="2010" name="Nature">
        <title>The Amphimedon queenslandica genome and the evolution of animal complexity.</title>
        <authorList>
            <person name="Srivastava M."/>
            <person name="Simakov O."/>
            <person name="Chapman J."/>
            <person name="Fahey B."/>
            <person name="Gauthier M.E."/>
            <person name="Mitros T."/>
            <person name="Richards G.S."/>
            <person name="Conaco C."/>
            <person name="Dacre M."/>
            <person name="Hellsten U."/>
            <person name="Larroux C."/>
            <person name="Putnam N.H."/>
            <person name="Stanke M."/>
            <person name="Adamska M."/>
            <person name="Darling A."/>
            <person name="Degnan S.M."/>
            <person name="Oakley T.H."/>
            <person name="Plachetzki D.C."/>
            <person name="Zhai Y."/>
            <person name="Adamski M."/>
            <person name="Calcino A."/>
            <person name="Cummins S.F."/>
            <person name="Goodstein D.M."/>
            <person name="Harris C."/>
            <person name="Jackson D.J."/>
            <person name="Leys S.P."/>
            <person name="Shu S."/>
            <person name="Woodcroft B.J."/>
            <person name="Vervoort M."/>
            <person name="Kosik K.S."/>
            <person name="Manning G."/>
            <person name="Degnan B.M."/>
            <person name="Rokhsar D.S."/>
        </authorList>
    </citation>
    <scope>NUCLEOTIDE SEQUENCE [LARGE SCALE GENOMIC DNA]</scope>
</reference>
<dbReference type="AlphaFoldDB" id="A0AAN0IPM3"/>